<organism evidence="2 3">
    <name type="scientific">Hymenobacter sublimis</name>
    <dbReference type="NCBI Taxonomy" id="2933777"/>
    <lineage>
        <taxon>Bacteria</taxon>
        <taxon>Pseudomonadati</taxon>
        <taxon>Bacteroidota</taxon>
        <taxon>Cytophagia</taxon>
        <taxon>Cytophagales</taxon>
        <taxon>Hymenobacteraceae</taxon>
        <taxon>Hymenobacter</taxon>
    </lineage>
</organism>
<reference evidence="2 3" key="1">
    <citation type="submission" date="2022-04" db="EMBL/GenBank/DDBJ databases">
        <title>Hymenobacter sp. isolated from the air.</title>
        <authorList>
            <person name="Won M."/>
            <person name="Lee C.-M."/>
            <person name="Woen H.-Y."/>
            <person name="Kwon S.-W."/>
        </authorList>
    </citation>
    <scope>NUCLEOTIDE SEQUENCE [LARGE SCALE GENOMIC DNA]</scope>
    <source>
        <strain evidence="3">5516 S-25</strain>
    </source>
</reference>
<proteinExistence type="predicted"/>
<dbReference type="InterPro" id="IPR051531">
    <property type="entry name" value="N-acetyltransferase"/>
</dbReference>
<evidence type="ECO:0000259" key="1">
    <source>
        <dbReference type="PROSITE" id="PS51186"/>
    </source>
</evidence>
<gene>
    <name evidence="2" type="ORF">MWH26_14405</name>
</gene>
<dbReference type="PROSITE" id="PS51186">
    <property type="entry name" value="GNAT"/>
    <property type="match status" value="1"/>
</dbReference>
<accession>A0ABY4J7G4</accession>
<feature type="domain" description="N-acetyltransferase" evidence="1">
    <location>
        <begin position="57"/>
        <end position="227"/>
    </location>
</feature>
<dbReference type="Gene3D" id="3.40.630.30">
    <property type="match status" value="1"/>
</dbReference>
<evidence type="ECO:0000313" key="2">
    <source>
        <dbReference type="EMBL" id="UPL48376.1"/>
    </source>
</evidence>
<name>A0ABY4J7G4_9BACT</name>
<protein>
    <submittedName>
        <fullName evidence="2">GNAT family N-acetyltransferase</fullName>
    </submittedName>
</protein>
<dbReference type="SUPFAM" id="SSF55729">
    <property type="entry name" value="Acyl-CoA N-acyltransferases (Nat)"/>
    <property type="match status" value="1"/>
</dbReference>
<dbReference type="Proteomes" id="UP000829647">
    <property type="component" value="Chromosome"/>
</dbReference>
<dbReference type="RefSeq" id="WP_247974836.1">
    <property type="nucleotide sequence ID" value="NZ_CP095848.1"/>
</dbReference>
<dbReference type="PANTHER" id="PTHR43792">
    <property type="entry name" value="GNAT FAMILY, PUTATIVE (AFU_ORTHOLOGUE AFUA_3G00765)-RELATED-RELATED"/>
    <property type="match status" value="1"/>
</dbReference>
<evidence type="ECO:0000313" key="3">
    <source>
        <dbReference type="Proteomes" id="UP000829647"/>
    </source>
</evidence>
<dbReference type="InterPro" id="IPR000182">
    <property type="entry name" value="GNAT_dom"/>
</dbReference>
<keyword evidence="3" id="KW-1185">Reference proteome</keyword>
<sequence>MNDRPASGFPDQRVGGSGLAAAGLSVVVLPAVLPQIMYDAAPPLPSPSGAPLLAARLTLRPYLPSDASAFYQLIQDNRLRLRPAFPAREASVQTPADAGQVLAQFRQDWAAGRLYVLGIWHTATGHYLGDISLKPNWTAPVTLEIGYYLAAAAEGHGYAREALAAVVEFGFGPLRAARLLIRCRATNPRSCAVAEAVGFQPLAPRPRPWPLRALASSDILYYYLKREQ</sequence>
<dbReference type="Pfam" id="PF13302">
    <property type="entry name" value="Acetyltransf_3"/>
    <property type="match status" value="1"/>
</dbReference>
<dbReference type="InterPro" id="IPR016181">
    <property type="entry name" value="Acyl_CoA_acyltransferase"/>
</dbReference>
<dbReference type="EMBL" id="CP095848">
    <property type="protein sequence ID" value="UPL48376.1"/>
    <property type="molecule type" value="Genomic_DNA"/>
</dbReference>